<organism evidence="26 27">
    <name type="scientific">Lolium multiflorum</name>
    <name type="common">Italian ryegrass</name>
    <name type="synonym">Lolium perenne subsp. multiflorum</name>
    <dbReference type="NCBI Taxonomy" id="4521"/>
    <lineage>
        <taxon>Eukaryota</taxon>
        <taxon>Viridiplantae</taxon>
        <taxon>Streptophyta</taxon>
        <taxon>Embryophyta</taxon>
        <taxon>Tracheophyta</taxon>
        <taxon>Spermatophyta</taxon>
        <taxon>Magnoliopsida</taxon>
        <taxon>Liliopsida</taxon>
        <taxon>Poales</taxon>
        <taxon>Poaceae</taxon>
        <taxon>BOP clade</taxon>
        <taxon>Pooideae</taxon>
        <taxon>Poodae</taxon>
        <taxon>Poeae</taxon>
        <taxon>Poeae Chloroplast Group 2 (Poeae type)</taxon>
        <taxon>Loliodinae</taxon>
        <taxon>Loliinae</taxon>
        <taxon>Lolium</taxon>
    </lineage>
</organism>
<evidence type="ECO:0000256" key="24">
    <source>
        <dbReference type="PROSITE-ProRule" id="PRU10141"/>
    </source>
</evidence>
<dbReference type="PRINTS" id="PR00019">
    <property type="entry name" value="LEURICHRPT"/>
</dbReference>
<dbReference type="PROSITE" id="PS50011">
    <property type="entry name" value="PROTEIN_KINASE_DOM"/>
    <property type="match status" value="1"/>
</dbReference>
<evidence type="ECO:0000256" key="2">
    <source>
        <dbReference type="ARBA" id="ARBA00004389"/>
    </source>
</evidence>
<dbReference type="GO" id="GO:0005789">
    <property type="term" value="C:endoplasmic reticulum membrane"/>
    <property type="evidence" value="ECO:0007669"/>
    <property type="project" value="UniProtKB-SubCell"/>
</dbReference>
<accession>A0AAD8TZB9</accession>
<evidence type="ECO:0000256" key="8">
    <source>
        <dbReference type="ARBA" id="ARBA00022679"/>
    </source>
</evidence>
<keyword evidence="5" id="KW-0723">Serine/threonine-protein kinase</keyword>
<feature type="binding site" evidence="24">
    <location>
        <position position="614"/>
    </location>
    <ligand>
        <name>ATP</name>
        <dbReference type="ChEBI" id="CHEBI:30616"/>
    </ligand>
</feature>
<evidence type="ECO:0000256" key="17">
    <source>
        <dbReference type="ARBA" id="ARBA00023170"/>
    </source>
</evidence>
<evidence type="ECO:0000256" key="22">
    <source>
        <dbReference type="ARBA" id="ARBA00056628"/>
    </source>
</evidence>
<dbReference type="InterPro" id="IPR017441">
    <property type="entry name" value="Protein_kinase_ATP_BS"/>
</dbReference>
<evidence type="ECO:0000256" key="5">
    <source>
        <dbReference type="ARBA" id="ARBA00022527"/>
    </source>
</evidence>
<evidence type="ECO:0000256" key="6">
    <source>
        <dbReference type="ARBA" id="ARBA00022553"/>
    </source>
</evidence>
<evidence type="ECO:0000256" key="1">
    <source>
        <dbReference type="ARBA" id="ARBA00004162"/>
    </source>
</evidence>
<dbReference type="PANTHER" id="PTHR27008">
    <property type="entry name" value="OS04G0122200 PROTEIN"/>
    <property type="match status" value="1"/>
</dbReference>
<evidence type="ECO:0000313" key="27">
    <source>
        <dbReference type="Proteomes" id="UP001231189"/>
    </source>
</evidence>
<dbReference type="Gene3D" id="3.30.200.20">
    <property type="entry name" value="Phosphorylase Kinase, domain 1"/>
    <property type="match status" value="1"/>
</dbReference>
<comment type="function">
    <text evidence="22">The processed protein kinase Xa21 chain released by protein cleavage after X.oryzae pv. oryzae protein Ax21 detection translocates into the nucleus where it can bind and regulate WRKY62, a transcription factor. Confers resistance to the bacterial pathogen X.oryzae pv. oryzae (Xoo).</text>
</comment>
<dbReference type="InterPro" id="IPR001611">
    <property type="entry name" value="Leu-rich_rpt"/>
</dbReference>
<evidence type="ECO:0000256" key="23">
    <source>
        <dbReference type="ARBA" id="ARBA00072040"/>
    </source>
</evidence>
<keyword evidence="8" id="KW-0808">Transferase</keyword>
<evidence type="ECO:0000256" key="14">
    <source>
        <dbReference type="ARBA" id="ARBA00022840"/>
    </source>
</evidence>
<evidence type="ECO:0000256" key="15">
    <source>
        <dbReference type="ARBA" id="ARBA00022989"/>
    </source>
</evidence>
<dbReference type="InterPro" id="IPR011009">
    <property type="entry name" value="Kinase-like_dom_sf"/>
</dbReference>
<evidence type="ECO:0000256" key="16">
    <source>
        <dbReference type="ARBA" id="ARBA00023136"/>
    </source>
</evidence>
<dbReference type="Gene3D" id="1.10.510.10">
    <property type="entry name" value="Transferase(Phosphotransferase) domain 1"/>
    <property type="match status" value="1"/>
</dbReference>
<proteinExistence type="predicted"/>
<dbReference type="FunFam" id="3.30.200.20:FF:000432">
    <property type="entry name" value="LRR receptor-like serine/threonine-protein kinase EFR"/>
    <property type="match status" value="1"/>
</dbReference>
<keyword evidence="17" id="KW-0675">Receptor</keyword>
<evidence type="ECO:0000256" key="18">
    <source>
        <dbReference type="ARBA" id="ARBA00023180"/>
    </source>
</evidence>
<dbReference type="SMART" id="SM00369">
    <property type="entry name" value="LRR_TYP"/>
    <property type="match status" value="6"/>
</dbReference>
<protein>
    <recommendedName>
        <fullName evidence="23">Receptor kinase-like protein Xa21</fullName>
        <ecNumber evidence="3">2.7.11.1</ecNumber>
    </recommendedName>
</protein>
<gene>
    <name evidence="26" type="ORF">QYE76_011361</name>
</gene>
<dbReference type="InterPro" id="IPR003591">
    <property type="entry name" value="Leu-rich_rpt_typical-subtyp"/>
</dbReference>
<dbReference type="Gene3D" id="3.80.10.10">
    <property type="entry name" value="Ribonuclease Inhibitor"/>
    <property type="match status" value="2"/>
</dbReference>
<evidence type="ECO:0000313" key="26">
    <source>
        <dbReference type="EMBL" id="KAK1694664.1"/>
    </source>
</evidence>
<dbReference type="EMBL" id="JAUUTY010000001">
    <property type="protein sequence ID" value="KAK1694664.1"/>
    <property type="molecule type" value="Genomic_DNA"/>
</dbReference>
<name>A0AAD8TZB9_LOLMU</name>
<dbReference type="GO" id="GO:0005886">
    <property type="term" value="C:plasma membrane"/>
    <property type="evidence" value="ECO:0007669"/>
    <property type="project" value="UniProtKB-SubCell"/>
</dbReference>
<dbReference type="PROSITE" id="PS51450">
    <property type="entry name" value="LRR"/>
    <property type="match status" value="1"/>
</dbReference>
<dbReference type="InterPro" id="IPR032675">
    <property type="entry name" value="LRR_dom_sf"/>
</dbReference>
<feature type="domain" description="Protein kinase" evidence="25">
    <location>
        <begin position="583"/>
        <end position="893"/>
    </location>
</feature>
<dbReference type="FunFam" id="1.10.510.10:FF:000358">
    <property type="entry name" value="Putative leucine-rich repeat receptor-like serine/threonine-protein kinase"/>
    <property type="match status" value="1"/>
</dbReference>
<dbReference type="SMART" id="SM00220">
    <property type="entry name" value="S_TKc"/>
    <property type="match status" value="1"/>
</dbReference>
<dbReference type="InterPro" id="IPR051809">
    <property type="entry name" value="Plant_receptor-like_S/T_kinase"/>
</dbReference>
<comment type="function">
    <text evidence="21">Receptor kinase that detects X.oryzae pv. oryzae protein Ax21 to promote innate immunity. Following X.oryzae pv. oryzae protein Ax21 detection, undergoes cleavage, releasing the processed protein kinase Xa21 chain.</text>
</comment>
<dbReference type="SUPFAM" id="SSF52047">
    <property type="entry name" value="RNI-like"/>
    <property type="match status" value="1"/>
</dbReference>
<evidence type="ECO:0000259" key="25">
    <source>
        <dbReference type="PROSITE" id="PS50011"/>
    </source>
</evidence>
<comment type="catalytic activity">
    <reaction evidence="20">
        <text>L-seryl-[protein] + ATP = O-phospho-L-seryl-[protein] + ADP + H(+)</text>
        <dbReference type="Rhea" id="RHEA:17989"/>
        <dbReference type="Rhea" id="RHEA-COMP:9863"/>
        <dbReference type="Rhea" id="RHEA-COMP:11604"/>
        <dbReference type="ChEBI" id="CHEBI:15378"/>
        <dbReference type="ChEBI" id="CHEBI:29999"/>
        <dbReference type="ChEBI" id="CHEBI:30616"/>
        <dbReference type="ChEBI" id="CHEBI:83421"/>
        <dbReference type="ChEBI" id="CHEBI:456216"/>
        <dbReference type="EC" id="2.7.11.1"/>
    </reaction>
</comment>
<dbReference type="Pfam" id="PF00560">
    <property type="entry name" value="LRR_1"/>
    <property type="match status" value="7"/>
</dbReference>
<evidence type="ECO:0000256" key="10">
    <source>
        <dbReference type="ARBA" id="ARBA00022729"/>
    </source>
</evidence>
<keyword evidence="13" id="KW-0418">Kinase</keyword>
<evidence type="ECO:0000256" key="12">
    <source>
        <dbReference type="ARBA" id="ARBA00022741"/>
    </source>
</evidence>
<dbReference type="InterPro" id="IPR000719">
    <property type="entry name" value="Prot_kinase_dom"/>
</dbReference>
<dbReference type="EC" id="2.7.11.1" evidence="3"/>
<dbReference type="GO" id="GO:0005524">
    <property type="term" value="F:ATP binding"/>
    <property type="evidence" value="ECO:0007669"/>
    <property type="project" value="UniProtKB-UniRule"/>
</dbReference>
<comment type="catalytic activity">
    <reaction evidence="19">
        <text>L-threonyl-[protein] + ATP = O-phospho-L-threonyl-[protein] + ADP + H(+)</text>
        <dbReference type="Rhea" id="RHEA:46608"/>
        <dbReference type="Rhea" id="RHEA-COMP:11060"/>
        <dbReference type="Rhea" id="RHEA-COMP:11605"/>
        <dbReference type="ChEBI" id="CHEBI:15378"/>
        <dbReference type="ChEBI" id="CHEBI:30013"/>
        <dbReference type="ChEBI" id="CHEBI:30616"/>
        <dbReference type="ChEBI" id="CHEBI:61977"/>
        <dbReference type="ChEBI" id="CHEBI:456216"/>
        <dbReference type="EC" id="2.7.11.1"/>
    </reaction>
</comment>
<keyword evidence="15" id="KW-1133">Transmembrane helix</keyword>
<keyword evidence="9" id="KW-0812">Transmembrane</keyword>
<keyword evidence="12 24" id="KW-0547">Nucleotide-binding</keyword>
<evidence type="ECO:0000256" key="4">
    <source>
        <dbReference type="ARBA" id="ARBA00022475"/>
    </source>
</evidence>
<dbReference type="PROSITE" id="PS00108">
    <property type="entry name" value="PROTEIN_KINASE_ST"/>
    <property type="match status" value="1"/>
</dbReference>
<dbReference type="Proteomes" id="UP001231189">
    <property type="component" value="Unassembled WGS sequence"/>
</dbReference>
<keyword evidence="6" id="KW-0597">Phosphoprotein</keyword>
<evidence type="ECO:0000256" key="19">
    <source>
        <dbReference type="ARBA" id="ARBA00047899"/>
    </source>
</evidence>
<evidence type="ECO:0000256" key="7">
    <source>
        <dbReference type="ARBA" id="ARBA00022614"/>
    </source>
</evidence>
<comment type="subcellular location">
    <subcellularLocation>
        <location evidence="1">Cell membrane</location>
        <topology evidence="1">Single-pass membrane protein</topology>
    </subcellularLocation>
    <subcellularLocation>
        <location evidence="2">Endoplasmic reticulum membrane</location>
        <topology evidence="2">Single-pass membrane protein</topology>
    </subcellularLocation>
</comment>
<evidence type="ECO:0000256" key="20">
    <source>
        <dbReference type="ARBA" id="ARBA00048679"/>
    </source>
</evidence>
<dbReference type="InterPro" id="IPR001245">
    <property type="entry name" value="Ser-Thr/Tyr_kinase_cat_dom"/>
</dbReference>
<dbReference type="InterPro" id="IPR008271">
    <property type="entry name" value="Ser/Thr_kinase_AS"/>
</dbReference>
<reference evidence="26" key="1">
    <citation type="submission" date="2023-07" db="EMBL/GenBank/DDBJ databases">
        <title>A chromosome-level genome assembly of Lolium multiflorum.</title>
        <authorList>
            <person name="Chen Y."/>
            <person name="Copetti D."/>
            <person name="Kolliker R."/>
            <person name="Studer B."/>
        </authorList>
    </citation>
    <scope>NUCLEOTIDE SEQUENCE</scope>
    <source>
        <strain evidence="26">02402/16</strain>
        <tissue evidence="26">Leaf</tissue>
    </source>
</reference>
<comment type="caution">
    <text evidence="26">The sequence shown here is derived from an EMBL/GenBank/DDBJ whole genome shotgun (WGS) entry which is preliminary data.</text>
</comment>
<keyword evidence="10" id="KW-0732">Signal</keyword>
<evidence type="ECO:0000256" key="3">
    <source>
        <dbReference type="ARBA" id="ARBA00012513"/>
    </source>
</evidence>
<dbReference type="FunFam" id="3.80.10.10:FF:000095">
    <property type="entry name" value="LRR receptor-like serine/threonine-protein kinase GSO1"/>
    <property type="match status" value="1"/>
</dbReference>
<keyword evidence="18" id="KW-0325">Glycoprotein</keyword>
<evidence type="ECO:0000256" key="21">
    <source>
        <dbReference type="ARBA" id="ARBA00054320"/>
    </source>
</evidence>
<dbReference type="Pfam" id="PF13855">
    <property type="entry name" value="LRR_8"/>
    <property type="match status" value="1"/>
</dbReference>
<keyword evidence="27" id="KW-1185">Reference proteome</keyword>
<sequence length="901" mass="95696">MTHLDLSRNLLVGPIPPELGTLGGALVNLSLSKNHLTGSIPPSLATLSSLESINLSNNNLTGSIPPLLFANLTALLAFGVKYNSLRGRLPEEIGQSRSLQYMVASANDLHGDLPASIYNVTSIRMIELSYNSISGILRTDIGDLLPELYFLSMFSNDLVGEIPASLANASAMQTINLGENNLVGVVPADLGALRELAHLGLSVNMLQAATPGEWQFVDALTNCSKLQVLHMYHNDLSGELPASVANLSTELLWLDFAYNRISGTIPSGIGSVAGLTTLRLQANNFIGVIPESVGLLTDMFEMLLYENRLTGMIPSSLGNLAKMTHLELSQNELVGELPPSLASCGSLAYLSVGGNRLTGTIPAQVFTISAMSNILNLSNNFLSGELPMEAGHLRNLPILDLSNNRLTGAIPATIGQCQMLQGLYLGGNLLSGGVPPSLFWDLKGLEELDMSRNNLSGEFPRVLQDMRYLRLLNLSFNRLAGEVPVKGVFANATAVDLTGNGDLCGGIGELHLPPCAGEAAATDRSLAVKLAVPIACIAFAGVVVCVSLVAWRRKKASAKVSTPMEEPHPKVSYADLSTATNGFSPGNLIGEGSHGSVYRGTMFHDGAECTVAVKVLSLRQRGAPATFAAECEALRHARHRNLARILTVCASVDRQGEDFRALVYEYMPNGSLERWLHPEPGEDGGGGSTLTLLQRLNAAVDVASALDYLHNDCEVPIAHCDLKPSNVLLDGDMVARVGDFGLARFLDSAEPRGQSSSAILKGSIGYIAPEYGMGGKACASGDVYSYGVLLLEMFTGRRPTHAMFREGLTLARLVEAADSGGPGILSVVDPRLLDDVGGETMGDSRSRHGRSWDQGAAVERCLTSVMRIGASCASELPVKRPGVKEVANEITKLRISLPLSG</sequence>
<dbReference type="PROSITE" id="PS00107">
    <property type="entry name" value="PROTEIN_KINASE_ATP"/>
    <property type="match status" value="1"/>
</dbReference>
<keyword evidence="7" id="KW-0433">Leucine-rich repeat</keyword>
<dbReference type="SUPFAM" id="SSF56112">
    <property type="entry name" value="Protein kinase-like (PK-like)"/>
    <property type="match status" value="1"/>
</dbReference>
<keyword evidence="11" id="KW-0677">Repeat</keyword>
<keyword evidence="16" id="KW-0472">Membrane</keyword>
<keyword evidence="4" id="KW-1003">Cell membrane</keyword>
<dbReference type="FunFam" id="3.80.10.10:FF:000317">
    <property type="entry name" value="Inactive leucine-rich repeat receptor-like protein kinase"/>
    <property type="match status" value="1"/>
</dbReference>
<evidence type="ECO:0000256" key="13">
    <source>
        <dbReference type="ARBA" id="ARBA00022777"/>
    </source>
</evidence>
<dbReference type="SUPFAM" id="SSF52058">
    <property type="entry name" value="L domain-like"/>
    <property type="match status" value="1"/>
</dbReference>
<keyword evidence="14 24" id="KW-0067">ATP-binding</keyword>
<dbReference type="Pfam" id="PF07714">
    <property type="entry name" value="PK_Tyr_Ser-Thr"/>
    <property type="match status" value="1"/>
</dbReference>
<dbReference type="PANTHER" id="PTHR27008:SF577">
    <property type="entry name" value="PROTEIN KINASE DOMAIN-CONTAINING PROTEIN"/>
    <property type="match status" value="1"/>
</dbReference>
<evidence type="ECO:0000256" key="9">
    <source>
        <dbReference type="ARBA" id="ARBA00022692"/>
    </source>
</evidence>
<dbReference type="AlphaFoldDB" id="A0AAD8TZB9"/>
<dbReference type="GO" id="GO:0004674">
    <property type="term" value="F:protein serine/threonine kinase activity"/>
    <property type="evidence" value="ECO:0007669"/>
    <property type="project" value="UniProtKB-KW"/>
</dbReference>
<evidence type="ECO:0000256" key="11">
    <source>
        <dbReference type="ARBA" id="ARBA00022737"/>
    </source>
</evidence>